<keyword evidence="2" id="KW-1185">Reference proteome</keyword>
<evidence type="ECO:0000313" key="2">
    <source>
        <dbReference type="Proteomes" id="UP001172102"/>
    </source>
</evidence>
<evidence type="ECO:0000313" key="1">
    <source>
        <dbReference type="EMBL" id="KAK0701225.1"/>
    </source>
</evidence>
<protein>
    <submittedName>
        <fullName evidence="1">Uncharacterized protein</fullName>
    </submittedName>
</protein>
<proteinExistence type="predicted"/>
<organism evidence="1 2">
    <name type="scientific">Lasiosphaeris hirsuta</name>
    <dbReference type="NCBI Taxonomy" id="260670"/>
    <lineage>
        <taxon>Eukaryota</taxon>
        <taxon>Fungi</taxon>
        <taxon>Dikarya</taxon>
        <taxon>Ascomycota</taxon>
        <taxon>Pezizomycotina</taxon>
        <taxon>Sordariomycetes</taxon>
        <taxon>Sordariomycetidae</taxon>
        <taxon>Sordariales</taxon>
        <taxon>Lasiosphaeriaceae</taxon>
        <taxon>Lasiosphaeris</taxon>
    </lineage>
</organism>
<dbReference type="EMBL" id="JAUKUA010000010">
    <property type="protein sequence ID" value="KAK0701225.1"/>
    <property type="molecule type" value="Genomic_DNA"/>
</dbReference>
<reference evidence="1" key="1">
    <citation type="submission" date="2023-06" db="EMBL/GenBank/DDBJ databases">
        <title>Genome-scale phylogeny and comparative genomics of the fungal order Sordariales.</title>
        <authorList>
            <consortium name="Lawrence Berkeley National Laboratory"/>
            <person name="Hensen N."/>
            <person name="Bonometti L."/>
            <person name="Westerberg I."/>
            <person name="Brannstrom I.O."/>
            <person name="Guillou S."/>
            <person name="Cros-Aarteil S."/>
            <person name="Calhoun S."/>
            <person name="Haridas S."/>
            <person name="Kuo A."/>
            <person name="Mondo S."/>
            <person name="Pangilinan J."/>
            <person name="Riley R."/>
            <person name="Labutti K."/>
            <person name="Andreopoulos B."/>
            <person name="Lipzen A."/>
            <person name="Chen C."/>
            <person name="Yanf M."/>
            <person name="Daum C."/>
            <person name="Ng V."/>
            <person name="Clum A."/>
            <person name="Steindorff A."/>
            <person name="Ohm R."/>
            <person name="Martin F."/>
            <person name="Silar P."/>
            <person name="Natvig D."/>
            <person name="Lalanne C."/>
            <person name="Gautier V."/>
            <person name="Ament-Velasquez S.L."/>
            <person name="Kruys A."/>
            <person name="Hutchinson M.I."/>
            <person name="Powell A.J."/>
            <person name="Barry K."/>
            <person name="Miller A.N."/>
            <person name="Grigoriev I.V."/>
            <person name="Debuchy R."/>
            <person name="Gladieux P."/>
            <person name="Thoren M.H."/>
            <person name="Johannesson H."/>
        </authorList>
    </citation>
    <scope>NUCLEOTIDE SEQUENCE</scope>
    <source>
        <strain evidence="1">SMH4607-1</strain>
    </source>
</reference>
<dbReference type="Proteomes" id="UP001172102">
    <property type="component" value="Unassembled WGS sequence"/>
</dbReference>
<accession>A0AA40DFK3</accession>
<dbReference type="AlphaFoldDB" id="A0AA40DFK3"/>
<sequence>MMEIRVASQAEHDLGQHPSIDVDDVVEKDRLADRRYDQIQYMPLCLSMSEVVASKIHPDFDAHAYDDHTQQRCGNPSANPLCFATAVFANAGIQQGGRQYIRHPSFAPQESSTDFGARNSRIFDIPTCRLSTVKASFEWCKRRRKMAGRYNRVGIMGPQGFLRYESAQWLGPSKQKYPGGLLETLAWEIGIIVVATWTSCWGRSGMALSAVATYEGVALRYRLAHDCYASAVFRGWG</sequence>
<gene>
    <name evidence="1" type="ORF">B0H67DRAFT_558703</name>
</gene>
<comment type="caution">
    <text evidence="1">The sequence shown here is derived from an EMBL/GenBank/DDBJ whole genome shotgun (WGS) entry which is preliminary data.</text>
</comment>
<name>A0AA40DFK3_9PEZI</name>